<evidence type="ECO:0000256" key="7">
    <source>
        <dbReference type="SAM" id="MobiDB-lite"/>
    </source>
</evidence>
<comment type="similarity">
    <text evidence="1">Belongs to the methyltransferase superfamily.</text>
</comment>
<evidence type="ECO:0000256" key="4">
    <source>
        <dbReference type="ARBA" id="ARBA00023268"/>
    </source>
</evidence>
<dbReference type="FunFam" id="3.40.50.150:FF:000110">
    <property type="entry name" value="methyltransferase-like protein 13 isoform X1"/>
    <property type="match status" value="1"/>
</dbReference>
<dbReference type="Proteomes" id="UP001181693">
    <property type="component" value="Unassembled WGS sequence"/>
</dbReference>
<reference evidence="9" key="1">
    <citation type="thesis" date="2020" institute="ProQuest LLC" country="789 East Eisenhower Parkway, Ann Arbor, MI, USA">
        <title>Comparative Genomics and Chromosome Evolution.</title>
        <authorList>
            <person name="Mudd A.B."/>
        </authorList>
    </citation>
    <scope>NUCLEOTIDE SEQUENCE</scope>
    <source>
        <strain evidence="9">1538</strain>
        <tissue evidence="9">Blood</tissue>
    </source>
</reference>
<dbReference type="Pfam" id="PF01564">
    <property type="entry name" value="Spermine_synth"/>
    <property type="match status" value="1"/>
</dbReference>
<dbReference type="GO" id="GO:0005737">
    <property type="term" value="C:cytoplasm"/>
    <property type="evidence" value="ECO:0007669"/>
    <property type="project" value="UniProtKB-ARBA"/>
</dbReference>
<proteinExistence type="inferred from homology"/>
<dbReference type="InterPro" id="IPR029063">
    <property type="entry name" value="SAM-dependent_MTases_sf"/>
</dbReference>
<organism evidence="9 10">
    <name type="scientific">Pyxicephalus adspersus</name>
    <name type="common">African bullfrog</name>
    <dbReference type="NCBI Taxonomy" id="30357"/>
    <lineage>
        <taxon>Eukaryota</taxon>
        <taxon>Metazoa</taxon>
        <taxon>Chordata</taxon>
        <taxon>Craniata</taxon>
        <taxon>Vertebrata</taxon>
        <taxon>Euteleostomi</taxon>
        <taxon>Amphibia</taxon>
        <taxon>Batrachia</taxon>
        <taxon>Anura</taxon>
        <taxon>Neobatrachia</taxon>
        <taxon>Ranoidea</taxon>
        <taxon>Pyxicephalidae</taxon>
        <taxon>Pyxicephalinae</taxon>
        <taxon>Pyxicephalus</taxon>
    </lineage>
</organism>
<dbReference type="GO" id="GO:0032259">
    <property type="term" value="P:methylation"/>
    <property type="evidence" value="ECO:0007669"/>
    <property type="project" value="UniProtKB-KW"/>
</dbReference>
<dbReference type="Pfam" id="PF13649">
    <property type="entry name" value="Methyltransf_25"/>
    <property type="match status" value="1"/>
</dbReference>
<dbReference type="GO" id="GO:0008168">
    <property type="term" value="F:methyltransferase activity"/>
    <property type="evidence" value="ECO:0007669"/>
    <property type="project" value="UniProtKB-KW"/>
</dbReference>
<protein>
    <recommendedName>
        <fullName evidence="5">eEF1A lysine and N-terminal methyltransferase</fullName>
    </recommendedName>
    <alternativeName>
        <fullName evidence="6">Methyltransferase-like protein 13</fullName>
    </alternativeName>
</protein>
<evidence type="ECO:0000256" key="6">
    <source>
        <dbReference type="ARBA" id="ARBA00081503"/>
    </source>
</evidence>
<dbReference type="AlphaFoldDB" id="A0AAV3A3I4"/>
<dbReference type="InterPro" id="IPR041698">
    <property type="entry name" value="Methyltransf_25"/>
</dbReference>
<evidence type="ECO:0000256" key="1">
    <source>
        <dbReference type="ARBA" id="ARBA00008361"/>
    </source>
</evidence>
<evidence type="ECO:0000313" key="10">
    <source>
        <dbReference type="Proteomes" id="UP001181693"/>
    </source>
</evidence>
<gene>
    <name evidence="9" type="ORF">GDO54_016405</name>
</gene>
<keyword evidence="4" id="KW-0511">Multifunctional enzyme</keyword>
<keyword evidence="2" id="KW-0489">Methyltransferase</keyword>
<accession>A0AAV3A3I4</accession>
<sequence length="703" mass="79878">MNLLPKSSKEFSSSEYWEHFFRRRGERAFEWYGGYLELCGVLHKYIKPKDKVLVVGCGNSELSERLYDAGCQNLTNIDVSEVVIRQMNERNAEQRPLMTYELMDATQTTFPDSHFQAVLDKGTLDALLPDTEEKTLETVTKMLDEIGRVLQYSGRYLCVSLAQGHVLDKLVNHFSQGGWMVRVHQVLDGNNEESGSKFLLPAFVFVMTKVRPMPDFPPVLEMMADKEGAKPLRCSSPDELMKAVKERQHYSLIRNRLNQNQSSQEVTVSLCDGNSGKTRYTFHILDSPTIRLTQRNHFAIFITPQGRETEWLFGCEPGRRQLASSAGFRRLIVTALHRDQHYESMEAIQSELNAKVLELAPPGMANNYQVPFLSVGGDIGNRTVQYRGRSELSGEYVVEDARGEGTGYFRRLIFISNKNVVQSEARLISSEASLMLSDYQRGQKKKKKDKKKPQQQSEDKEESQPSIVVDKSYLCCEHHKVMISGLALLRDPGVLPERHISVLVVGLGGGSLSLFIHDYFLGSRVEVIEIDPSVLDVATSWFGFSQDERMKVHLADGLVHINGLANTENAAAYDVIMFDVDSKDTSLGMSCPPPAFVEKNFLQNVHKILKNDGLFILNLVCRDIVLRRKVLSVIHEVFPLIYAQKIKDEVNEILFCRLNPELNINQTNLLKSAKNLERQLKRSRILWDETYDLADMVKCLQII</sequence>
<dbReference type="SUPFAM" id="SSF53335">
    <property type="entry name" value="S-adenosyl-L-methionine-dependent methyltransferases"/>
    <property type="match status" value="2"/>
</dbReference>
<keyword evidence="3" id="KW-0808">Transferase</keyword>
<feature type="compositionally biased region" description="Basic residues" evidence="7">
    <location>
        <begin position="442"/>
        <end position="453"/>
    </location>
</feature>
<dbReference type="FunFam" id="3.40.50.150:FF:000150">
    <property type="entry name" value="methyltransferase-like protein 13 isoform X1"/>
    <property type="match status" value="1"/>
</dbReference>
<dbReference type="InterPro" id="IPR051419">
    <property type="entry name" value="Lys/N-term_MeTrsfase_sf"/>
</dbReference>
<evidence type="ECO:0000256" key="3">
    <source>
        <dbReference type="ARBA" id="ARBA00022679"/>
    </source>
</evidence>
<dbReference type="PANTHER" id="PTHR12176:SF78">
    <property type="entry name" value="EEF1A LYSINE AND N-TERMINAL METHYLTRANSFERASE"/>
    <property type="match status" value="1"/>
</dbReference>
<dbReference type="Gene3D" id="3.40.50.150">
    <property type="entry name" value="Vaccinia Virus protein VP39"/>
    <property type="match status" value="2"/>
</dbReference>
<evidence type="ECO:0000313" key="9">
    <source>
        <dbReference type="EMBL" id="DBA18120.1"/>
    </source>
</evidence>
<evidence type="ECO:0000259" key="8">
    <source>
        <dbReference type="Pfam" id="PF13649"/>
    </source>
</evidence>
<dbReference type="CDD" id="cd02440">
    <property type="entry name" value="AdoMet_MTases"/>
    <property type="match status" value="1"/>
</dbReference>
<evidence type="ECO:0000256" key="2">
    <source>
        <dbReference type="ARBA" id="ARBA00022603"/>
    </source>
</evidence>
<dbReference type="EMBL" id="DYDO01000009">
    <property type="protein sequence ID" value="DBA18120.1"/>
    <property type="molecule type" value="Genomic_DNA"/>
</dbReference>
<comment type="caution">
    <text evidence="9">The sequence shown here is derived from an EMBL/GenBank/DDBJ whole genome shotgun (WGS) entry which is preliminary data.</text>
</comment>
<name>A0AAV3A3I4_PYXAD</name>
<evidence type="ECO:0000256" key="5">
    <source>
        <dbReference type="ARBA" id="ARBA00071300"/>
    </source>
</evidence>
<feature type="domain" description="Methyltransferase" evidence="8">
    <location>
        <begin position="52"/>
        <end position="145"/>
    </location>
</feature>
<dbReference type="PANTHER" id="PTHR12176">
    <property type="entry name" value="SAM-DEPENDENT METHYLTRANSFERASE SUPERFAMILY PROTEIN"/>
    <property type="match status" value="1"/>
</dbReference>
<keyword evidence="10" id="KW-1185">Reference proteome</keyword>
<feature type="region of interest" description="Disordered" evidence="7">
    <location>
        <begin position="439"/>
        <end position="465"/>
    </location>
</feature>